<dbReference type="Proteomes" id="UP000220045">
    <property type="component" value="Unassembled WGS sequence"/>
</dbReference>
<dbReference type="EMBL" id="NUEL01000085">
    <property type="protein sequence ID" value="PEI99646.1"/>
    <property type="molecule type" value="Genomic_DNA"/>
</dbReference>
<organism evidence="1 2">
    <name type="scientific">Bacillus wiedmannii</name>
    <dbReference type="NCBI Taxonomy" id="1890302"/>
    <lineage>
        <taxon>Bacteria</taxon>
        <taxon>Bacillati</taxon>
        <taxon>Bacillota</taxon>
        <taxon>Bacilli</taxon>
        <taxon>Bacillales</taxon>
        <taxon>Bacillaceae</taxon>
        <taxon>Bacillus</taxon>
        <taxon>Bacillus cereus group</taxon>
    </lineage>
</organism>
<sequence>MKPTLPKRILIETDGRTLEVIEKDNGVFHLAEGLDGDYRVIALSKSELQLAYSVMVLDSII</sequence>
<gene>
    <name evidence="1" type="ORF">CN684_31165</name>
</gene>
<evidence type="ECO:0000313" key="1">
    <source>
        <dbReference type="EMBL" id="PEI99646.1"/>
    </source>
</evidence>
<dbReference type="AlphaFoldDB" id="A0A2A7VQP7"/>
<evidence type="ECO:0000313" key="2">
    <source>
        <dbReference type="Proteomes" id="UP000220045"/>
    </source>
</evidence>
<comment type="caution">
    <text evidence="1">The sequence shown here is derived from an EMBL/GenBank/DDBJ whole genome shotgun (WGS) entry which is preliminary data.</text>
</comment>
<name>A0A2A7VQP7_9BACI</name>
<proteinExistence type="predicted"/>
<accession>A0A2A7VQP7</accession>
<protein>
    <submittedName>
        <fullName evidence="1">Uncharacterized protein</fullName>
    </submittedName>
</protein>
<reference evidence="1 2" key="1">
    <citation type="submission" date="2017-09" db="EMBL/GenBank/DDBJ databases">
        <title>Large-scale bioinformatics analysis of Bacillus genomes uncovers conserved roles of natural products in bacterial physiology.</title>
        <authorList>
            <consortium name="Agbiome Team Llc"/>
            <person name="Bleich R.M."/>
            <person name="Grubbs K.J."/>
            <person name="Santa Maria K.C."/>
            <person name="Allen S.E."/>
            <person name="Farag S."/>
            <person name="Shank E.A."/>
            <person name="Bowers A."/>
        </authorList>
    </citation>
    <scope>NUCLEOTIDE SEQUENCE [LARGE SCALE GENOMIC DNA]</scope>
    <source>
        <strain evidence="1 2">AFS004017</strain>
    </source>
</reference>